<reference evidence="1 2" key="1">
    <citation type="submission" date="2021-05" db="EMBL/GenBank/DDBJ databases">
        <title>Genome Assembly of Synthetic Allotetraploid Brassica napus Reveals Homoeologous Exchanges between Subgenomes.</title>
        <authorList>
            <person name="Davis J.T."/>
        </authorList>
    </citation>
    <scope>NUCLEOTIDE SEQUENCE [LARGE SCALE GENOMIC DNA]</scope>
    <source>
        <strain evidence="2">cv. Da-Ae</strain>
        <tissue evidence="1">Seedling</tissue>
    </source>
</reference>
<dbReference type="EMBL" id="JAGKQM010000015">
    <property type="protein sequence ID" value="KAH0878534.1"/>
    <property type="molecule type" value="Genomic_DNA"/>
</dbReference>
<accession>A0ABQ7ZE88</accession>
<evidence type="ECO:0000313" key="1">
    <source>
        <dbReference type="EMBL" id="KAH0878534.1"/>
    </source>
</evidence>
<evidence type="ECO:0000313" key="2">
    <source>
        <dbReference type="Proteomes" id="UP000824890"/>
    </source>
</evidence>
<name>A0ABQ7ZE88_BRANA</name>
<gene>
    <name evidence="1" type="ORF">HID58_065928</name>
</gene>
<proteinExistence type="predicted"/>
<organism evidence="1 2">
    <name type="scientific">Brassica napus</name>
    <name type="common">Rape</name>
    <dbReference type="NCBI Taxonomy" id="3708"/>
    <lineage>
        <taxon>Eukaryota</taxon>
        <taxon>Viridiplantae</taxon>
        <taxon>Streptophyta</taxon>
        <taxon>Embryophyta</taxon>
        <taxon>Tracheophyta</taxon>
        <taxon>Spermatophyta</taxon>
        <taxon>Magnoliopsida</taxon>
        <taxon>eudicotyledons</taxon>
        <taxon>Gunneridae</taxon>
        <taxon>Pentapetalae</taxon>
        <taxon>rosids</taxon>
        <taxon>malvids</taxon>
        <taxon>Brassicales</taxon>
        <taxon>Brassicaceae</taxon>
        <taxon>Brassiceae</taxon>
        <taxon>Brassica</taxon>
    </lineage>
</organism>
<sequence length="55" mass="5991">MTPAPEAYTLGSLNIASQNTKCYPGRSKKIRILSNGVIGRKAKTCRRCGGTDHIR</sequence>
<comment type="caution">
    <text evidence="1">The sequence shown here is derived from an EMBL/GenBank/DDBJ whole genome shotgun (WGS) entry which is preliminary data.</text>
</comment>
<dbReference type="Proteomes" id="UP000824890">
    <property type="component" value="Unassembled WGS sequence"/>
</dbReference>
<protein>
    <submittedName>
        <fullName evidence="1">Uncharacterized protein</fullName>
    </submittedName>
</protein>
<keyword evidence="2" id="KW-1185">Reference proteome</keyword>